<dbReference type="PRINTS" id="PR01549">
    <property type="entry name" value="AUTOINDCRSYN"/>
</dbReference>
<dbReference type="EC" id="2.3.1.184" evidence="6"/>
<dbReference type="PANTHER" id="PTHR39322:SF1">
    <property type="entry name" value="ISOVALERYL-HOMOSERINE LACTONE SYNTHASE"/>
    <property type="match status" value="1"/>
</dbReference>
<dbReference type="PANTHER" id="PTHR39322">
    <property type="entry name" value="ACYL-HOMOSERINE-LACTONE SYNTHASE"/>
    <property type="match status" value="1"/>
</dbReference>
<comment type="caution">
    <text evidence="7">The sequence shown here is derived from an EMBL/GenBank/DDBJ whole genome shotgun (WGS) entry which is preliminary data.</text>
</comment>
<evidence type="ECO:0000313" key="7">
    <source>
        <dbReference type="EMBL" id="MDY8110741.1"/>
    </source>
</evidence>
<sequence length="215" mass="24529">MHVVAIDADNRSKFNAELDQHFRLRADIFVGELQWTDLTVKDGREYDQFDHRDAVYILAINAGEGVVGGLRLLPTQRPTLMSEIFPQAANMADMPTGPNVYEWTRFFVVPHWRGEGRQSPVSGILFCGLFEYLLREQIETVRCIGETWWMPRFIGFGMSPRPLGIPIRHDRWSLTAFSFEPSHQALASLRKVHGIEHSVLATDRGDARKGDIVHV</sequence>
<keyword evidence="1 5" id="KW-0673">Quorum sensing</keyword>
<dbReference type="RefSeq" id="WP_322188589.1">
    <property type="nucleotide sequence ID" value="NZ_JAXLPB010000006.1"/>
</dbReference>
<dbReference type="Gene3D" id="3.40.630.30">
    <property type="match status" value="1"/>
</dbReference>
<dbReference type="PROSITE" id="PS51187">
    <property type="entry name" value="AUTOINDUCER_SYNTH_2"/>
    <property type="match status" value="1"/>
</dbReference>
<gene>
    <name evidence="7" type="ORF">U0C82_16485</name>
</gene>
<evidence type="ECO:0000256" key="5">
    <source>
        <dbReference type="PROSITE-ProRule" id="PRU00533"/>
    </source>
</evidence>
<dbReference type="Proteomes" id="UP001294412">
    <property type="component" value="Unassembled WGS sequence"/>
</dbReference>
<evidence type="ECO:0000256" key="4">
    <source>
        <dbReference type="ARBA" id="ARBA00022929"/>
    </source>
</evidence>
<reference evidence="7 8" key="1">
    <citation type="submission" date="2023-12" db="EMBL/GenBank/DDBJ databases">
        <title>Description of Novel Strain Fulvimarina sp. 2208YS6-2-32 isolated from Uroteuthis (Photololigo) edulis.</title>
        <authorList>
            <person name="Park J.-S."/>
        </authorList>
    </citation>
    <scope>NUCLEOTIDE SEQUENCE [LARGE SCALE GENOMIC DNA]</scope>
    <source>
        <strain evidence="7 8">2208YS6-2-32</strain>
    </source>
</reference>
<dbReference type="Pfam" id="PF00765">
    <property type="entry name" value="Autoind_synth"/>
    <property type="match status" value="1"/>
</dbReference>
<keyword evidence="8" id="KW-1185">Reference proteome</keyword>
<evidence type="ECO:0000256" key="6">
    <source>
        <dbReference type="RuleBase" id="RU361135"/>
    </source>
</evidence>
<dbReference type="InterPro" id="IPR016181">
    <property type="entry name" value="Acyl_CoA_acyltransferase"/>
</dbReference>
<evidence type="ECO:0000313" key="8">
    <source>
        <dbReference type="Proteomes" id="UP001294412"/>
    </source>
</evidence>
<organism evidence="7 8">
    <name type="scientific">Fulvimarina uroteuthidis</name>
    <dbReference type="NCBI Taxonomy" id="3098149"/>
    <lineage>
        <taxon>Bacteria</taxon>
        <taxon>Pseudomonadati</taxon>
        <taxon>Pseudomonadota</taxon>
        <taxon>Alphaproteobacteria</taxon>
        <taxon>Hyphomicrobiales</taxon>
        <taxon>Aurantimonadaceae</taxon>
        <taxon>Fulvimarina</taxon>
    </lineage>
</organism>
<dbReference type="InterPro" id="IPR001690">
    <property type="entry name" value="Autoind_synthase"/>
</dbReference>
<name>A0ABU5I6A1_9HYPH</name>
<evidence type="ECO:0000256" key="1">
    <source>
        <dbReference type="ARBA" id="ARBA00022654"/>
    </source>
</evidence>
<keyword evidence="4 5" id="KW-0071">Autoinducer synthesis</keyword>
<comment type="similarity">
    <text evidence="5 6">Belongs to the autoinducer synthase family.</text>
</comment>
<proteinExistence type="inferred from homology"/>
<keyword evidence="3 6" id="KW-0949">S-adenosyl-L-methionine</keyword>
<keyword evidence="2 6" id="KW-0808">Transferase</keyword>
<evidence type="ECO:0000256" key="2">
    <source>
        <dbReference type="ARBA" id="ARBA00022679"/>
    </source>
</evidence>
<evidence type="ECO:0000256" key="3">
    <source>
        <dbReference type="ARBA" id="ARBA00022691"/>
    </source>
</evidence>
<accession>A0ABU5I6A1</accession>
<dbReference type="SUPFAM" id="SSF55729">
    <property type="entry name" value="Acyl-CoA N-acyltransferases (Nat)"/>
    <property type="match status" value="1"/>
</dbReference>
<comment type="catalytic activity">
    <reaction evidence="6">
        <text>a fatty acyl-[ACP] + S-adenosyl-L-methionine = an N-acyl-L-homoserine lactone + S-methyl-5'-thioadenosine + holo-[ACP] + H(+)</text>
        <dbReference type="Rhea" id="RHEA:10096"/>
        <dbReference type="Rhea" id="RHEA-COMP:9685"/>
        <dbReference type="Rhea" id="RHEA-COMP:14125"/>
        <dbReference type="ChEBI" id="CHEBI:15378"/>
        <dbReference type="ChEBI" id="CHEBI:17509"/>
        <dbReference type="ChEBI" id="CHEBI:55474"/>
        <dbReference type="ChEBI" id="CHEBI:59789"/>
        <dbReference type="ChEBI" id="CHEBI:64479"/>
        <dbReference type="ChEBI" id="CHEBI:138651"/>
        <dbReference type="EC" id="2.3.1.184"/>
    </reaction>
</comment>
<dbReference type="EMBL" id="JAXLPB010000006">
    <property type="protein sequence ID" value="MDY8110741.1"/>
    <property type="molecule type" value="Genomic_DNA"/>
</dbReference>
<protein>
    <recommendedName>
        <fullName evidence="6">Acyl-homoserine-lactone synthase</fullName>
        <ecNumber evidence="6">2.3.1.184</ecNumber>
    </recommendedName>
    <alternativeName>
        <fullName evidence="6">Autoinducer synthesis protein</fullName>
    </alternativeName>
</protein>